<dbReference type="OrthoDB" id="8963867at2759"/>
<evidence type="ECO:0000259" key="4">
    <source>
        <dbReference type="Pfam" id="PF23170"/>
    </source>
</evidence>
<dbReference type="GO" id="GO:0005634">
    <property type="term" value="C:nucleus"/>
    <property type="evidence" value="ECO:0007669"/>
    <property type="project" value="UniProtKB-SubCell"/>
</dbReference>
<protein>
    <recommendedName>
        <fullName evidence="4">Period circadian protein homolog PER 1-3 bHLH-like domain-containing protein</fullName>
    </recommendedName>
</protein>
<evidence type="ECO:0000313" key="6">
    <source>
        <dbReference type="Proteomes" id="UP000228934"/>
    </source>
</evidence>
<dbReference type="GO" id="GO:0001222">
    <property type="term" value="F:transcription corepressor binding"/>
    <property type="evidence" value="ECO:0007669"/>
    <property type="project" value="TreeGrafter"/>
</dbReference>
<keyword evidence="2" id="KW-0539">Nucleus</keyword>
<dbReference type="GO" id="GO:0032922">
    <property type="term" value="P:circadian regulation of gene expression"/>
    <property type="evidence" value="ECO:0007669"/>
    <property type="project" value="TreeGrafter"/>
</dbReference>
<sequence>MPHQSKGFRQDLLLSGHPIPTKTQKDQPTGVQLQCTGFLPGQHHVSSDILSTTLHFVPQKYNTSQVSSSQNLMSGLLESDSLVEPLLVEEANVSLSKPEDHASNICSTTHGTSTTGRNCMPLQTGDPQQQFATYETLADLTPGPLQTVDHQDQHQLQDSASILQDDMETSNDSSSNELNELDENGKEPELKDDCGFQPPTCSSRAFSLMMADSEHNPSTSGYSSEQPAKAKTQKELMKILKELRSYLPPENKFQGKFSTAASLHYALHCIQQVKGNALGL</sequence>
<dbReference type="GO" id="GO:0000122">
    <property type="term" value="P:negative regulation of transcription by RNA polymerase II"/>
    <property type="evidence" value="ECO:0007669"/>
    <property type="project" value="TreeGrafter"/>
</dbReference>
<reference evidence="6" key="1">
    <citation type="journal article" date="2017" name="Nat. Commun.">
        <title>The North American bullfrog draft genome provides insight into hormonal regulation of long noncoding RNA.</title>
        <authorList>
            <person name="Hammond S.A."/>
            <person name="Warren R.L."/>
            <person name="Vandervalk B.P."/>
            <person name="Kucuk E."/>
            <person name="Khan H."/>
            <person name="Gibb E.A."/>
            <person name="Pandoh P."/>
            <person name="Kirk H."/>
            <person name="Zhao Y."/>
            <person name="Jones M."/>
            <person name="Mungall A.J."/>
            <person name="Coope R."/>
            <person name="Pleasance S."/>
            <person name="Moore R.A."/>
            <person name="Holt R.A."/>
            <person name="Round J.M."/>
            <person name="Ohora S."/>
            <person name="Walle B.V."/>
            <person name="Veldhoen N."/>
            <person name="Helbing C.C."/>
            <person name="Birol I."/>
        </authorList>
    </citation>
    <scope>NUCLEOTIDE SEQUENCE [LARGE SCALE GENOMIC DNA]</scope>
</reference>
<feature type="compositionally biased region" description="Basic and acidic residues" evidence="3">
    <location>
        <begin position="183"/>
        <end position="194"/>
    </location>
</feature>
<proteinExistence type="predicted"/>
<dbReference type="PANTHER" id="PTHR11269">
    <property type="entry name" value="PERIOD CIRCADIAN PROTEIN"/>
    <property type="match status" value="1"/>
</dbReference>
<evidence type="ECO:0000256" key="1">
    <source>
        <dbReference type="ARBA" id="ARBA00004123"/>
    </source>
</evidence>
<dbReference type="InterPro" id="IPR057310">
    <property type="entry name" value="PER1-3_bHLH"/>
</dbReference>
<name>A0A2G9S472_AQUCT</name>
<dbReference type="PANTHER" id="PTHR11269:SF9">
    <property type="entry name" value="PERIOD CIRCADIAN PROTEIN HOMOLOG 2"/>
    <property type="match status" value="1"/>
</dbReference>
<gene>
    <name evidence="5" type="ORF">AB205_0074590</name>
</gene>
<dbReference type="EMBL" id="KV929446">
    <property type="protein sequence ID" value="PIO34947.1"/>
    <property type="molecule type" value="Genomic_DNA"/>
</dbReference>
<feature type="compositionally biased region" description="Polar residues" evidence="3">
    <location>
        <begin position="216"/>
        <end position="226"/>
    </location>
</feature>
<dbReference type="InterPro" id="IPR050760">
    <property type="entry name" value="Period_circadian_regulator"/>
</dbReference>
<evidence type="ECO:0000256" key="2">
    <source>
        <dbReference type="ARBA" id="ARBA00023242"/>
    </source>
</evidence>
<dbReference type="Proteomes" id="UP000228934">
    <property type="component" value="Unassembled WGS sequence"/>
</dbReference>
<feature type="region of interest" description="Disordered" evidence="3">
    <location>
        <begin position="1"/>
        <end position="28"/>
    </location>
</feature>
<accession>A0A2G9S472</accession>
<feature type="domain" description="Period circadian protein homolog PER 1-3 bHLH-like" evidence="4">
    <location>
        <begin position="229"/>
        <end position="276"/>
    </location>
</feature>
<dbReference type="Pfam" id="PF23170">
    <property type="entry name" value="bHLH_PER"/>
    <property type="match status" value="1"/>
</dbReference>
<organism evidence="5 6">
    <name type="scientific">Aquarana catesbeiana</name>
    <name type="common">American bullfrog</name>
    <name type="synonym">Rana catesbeiana</name>
    <dbReference type="NCBI Taxonomy" id="8400"/>
    <lineage>
        <taxon>Eukaryota</taxon>
        <taxon>Metazoa</taxon>
        <taxon>Chordata</taxon>
        <taxon>Craniata</taxon>
        <taxon>Vertebrata</taxon>
        <taxon>Euteleostomi</taxon>
        <taxon>Amphibia</taxon>
        <taxon>Batrachia</taxon>
        <taxon>Anura</taxon>
        <taxon>Neobatrachia</taxon>
        <taxon>Ranoidea</taxon>
        <taxon>Ranidae</taxon>
        <taxon>Aquarana</taxon>
    </lineage>
</organism>
<evidence type="ECO:0000256" key="3">
    <source>
        <dbReference type="SAM" id="MobiDB-lite"/>
    </source>
</evidence>
<dbReference type="GO" id="GO:0005737">
    <property type="term" value="C:cytoplasm"/>
    <property type="evidence" value="ECO:0007669"/>
    <property type="project" value="TreeGrafter"/>
</dbReference>
<comment type="subcellular location">
    <subcellularLocation>
        <location evidence="1">Nucleus</location>
    </subcellularLocation>
</comment>
<keyword evidence="6" id="KW-1185">Reference proteome</keyword>
<dbReference type="AlphaFoldDB" id="A0A2G9S472"/>
<feature type="region of interest" description="Disordered" evidence="3">
    <location>
        <begin position="165"/>
        <end position="197"/>
    </location>
</feature>
<evidence type="ECO:0000313" key="5">
    <source>
        <dbReference type="EMBL" id="PIO34947.1"/>
    </source>
</evidence>
<feature type="region of interest" description="Disordered" evidence="3">
    <location>
        <begin position="213"/>
        <end position="232"/>
    </location>
</feature>
<dbReference type="GO" id="GO:0000976">
    <property type="term" value="F:transcription cis-regulatory region binding"/>
    <property type="evidence" value="ECO:0007669"/>
    <property type="project" value="TreeGrafter"/>
</dbReference>
<dbReference type="GO" id="GO:0043153">
    <property type="term" value="P:entrainment of circadian clock by photoperiod"/>
    <property type="evidence" value="ECO:0007669"/>
    <property type="project" value="TreeGrafter"/>
</dbReference>